<name>Q2NFR2_METST</name>
<feature type="transmembrane region" description="Helical" evidence="1">
    <location>
        <begin position="6"/>
        <end position="28"/>
    </location>
</feature>
<proteinExistence type="predicted"/>
<dbReference type="EMBL" id="CP000102">
    <property type="protein sequence ID" value="ABC57341.1"/>
    <property type="molecule type" value="Genomic_DNA"/>
</dbReference>
<organism evidence="2 3">
    <name type="scientific">Methanosphaera stadtmanae (strain ATCC 43021 / DSM 3091 / JCM 11832 / MCB-3)</name>
    <dbReference type="NCBI Taxonomy" id="339860"/>
    <lineage>
        <taxon>Archaea</taxon>
        <taxon>Methanobacteriati</taxon>
        <taxon>Methanobacteriota</taxon>
        <taxon>Methanomada group</taxon>
        <taxon>Methanobacteria</taxon>
        <taxon>Methanobacteriales</taxon>
        <taxon>Methanobacteriaceae</taxon>
        <taxon>Methanosphaera</taxon>
    </lineage>
</organism>
<dbReference type="KEGG" id="mst:Msp_0953"/>
<dbReference type="HOGENOM" id="CLU_2712907_0_0_2"/>
<protein>
    <submittedName>
        <fullName evidence="2">Uncharacterized protein</fullName>
    </submittedName>
</protein>
<evidence type="ECO:0000313" key="2">
    <source>
        <dbReference type="EMBL" id="ABC57341.1"/>
    </source>
</evidence>
<gene>
    <name evidence="2" type="ordered locus">Msp_0953</name>
</gene>
<evidence type="ECO:0000256" key="1">
    <source>
        <dbReference type="SAM" id="Phobius"/>
    </source>
</evidence>
<sequence length="72" mass="8683">MILFYFAGNLLLISSSVIFQFHYDLILLKMYSEIYIMISIFQFHYDLILLKDIQQILGVDNLFQFHYDLILL</sequence>
<keyword evidence="1" id="KW-1133">Transmembrane helix</keyword>
<accession>Q2NFR2</accession>
<dbReference type="AlphaFoldDB" id="Q2NFR2"/>
<keyword evidence="1" id="KW-0472">Membrane</keyword>
<evidence type="ECO:0000313" key="3">
    <source>
        <dbReference type="Proteomes" id="UP000001931"/>
    </source>
</evidence>
<dbReference type="Proteomes" id="UP000001931">
    <property type="component" value="Chromosome"/>
</dbReference>
<reference evidence="2 3" key="1">
    <citation type="journal article" date="2006" name="J. Bacteriol.">
        <title>The genome sequence of Methanosphaera stadtmanae reveals why this human intestinal archaeon is restricted to methanol and H2 for methane formation and ATP synthesis.</title>
        <authorList>
            <person name="Fricke W.F."/>
            <person name="Seedorf H."/>
            <person name="Henne A."/>
            <person name="Kruer M."/>
            <person name="Liesegang H."/>
            <person name="Hedderich R."/>
            <person name="Gottschalk G."/>
            <person name="Thauer R.K."/>
        </authorList>
    </citation>
    <scope>NUCLEOTIDE SEQUENCE [LARGE SCALE GENOMIC DNA]</scope>
    <source>
        <strain evidence="3">ATCC 43021 / DSM 3091 / JCM 11832 / MCB-3</strain>
    </source>
</reference>
<keyword evidence="3" id="KW-1185">Reference proteome</keyword>
<keyword evidence="1" id="KW-0812">Transmembrane</keyword>